<evidence type="ECO:0000256" key="2">
    <source>
        <dbReference type="ARBA" id="ARBA00023052"/>
    </source>
</evidence>
<dbReference type="CDD" id="cd02014">
    <property type="entry name" value="TPP_POX"/>
    <property type="match status" value="1"/>
</dbReference>
<keyword evidence="8" id="KW-1185">Reference proteome</keyword>
<dbReference type="NCBIfam" id="NF006377">
    <property type="entry name" value="PRK08611.1"/>
    <property type="match status" value="1"/>
</dbReference>
<feature type="domain" description="Thiamine pyrophosphate enzyme N-terminal TPP-binding" evidence="6">
    <location>
        <begin position="6"/>
        <end position="119"/>
    </location>
</feature>
<proteinExistence type="inferred from homology"/>
<dbReference type="InterPro" id="IPR047212">
    <property type="entry name" value="TPP_POXB-like"/>
</dbReference>
<dbReference type="SUPFAM" id="SSF52518">
    <property type="entry name" value="Thiamin diphosphate-binding fold (THDP-binding)"/>
    <property type="match status" value="2"/>
</dbReference>
<gene>
    <name evidence="7" type="ORF">MOO47_04890</name>
</gene>
<evidence type="ECO:0000256" key="3">
    <source>
        <dbReference type="RuleBase" id="RU362132"/>
    </source>
</evidence>
<dbReference type="Pfam" id="PF02776">
    <property type="entry name" value="TPP_enzyme_N"/>
    <property type="match status" value="1"/>
</dbReference>
<dbReference type="Proteomes" id="UP000831947">
    <property type="component" value="Chromosome"/>
</dbReference>
<sequence length="576" mass="63300">MMTKINAADKMVQVMEAWGIDNVYGLPGDSVDTTVEALYRQRDKIKFTQVRHEEVAALAAAAHGKLTGKVSVCLSIGGPGAIHLLNGLYDAKMDHAPVVAILGQIQSHLLTTGFFQEVNTPTLFEDVAVYNQMVTNPNTLPAVMDEAIRAAYTHNGVAVLTIPDDIPNHTISDTFQPTAEQFYIDKPQTNITDIDKALAMIQKAKKPVALIGGGAKNAQVEAKEFVERYSIPFIQTMPAKGTIDDDHPNALGQIGKLGTKPAYEAMFNSDLLILIGTDYPYAPYLNKKIPAIQIDNDPEKIGHRHNIDLALVADSKDALTLLNTRGEVVAQRPFLSACQKNMKTWRSWMEDAKNKKHTGVLPSKMFAKMSEVAPDNTVWSIDVGTSTSFGARFIDVKSTQKYTISAWLGTMGCALPGSIASKLAMPERPTYAICGDGAFAMVMQDFVTAVKYDLPMVVVVSNNHLLAFIEYEQQSVGQQNYGIDLADIDFAKFAEACGGIGVTVKTDEEFAQAIEQYKNPTKPVLINAATYDEAPLPGKIVKDEAEGYLKFGFEYFKEKFEIPKMPPLREIMRQFL</sequence>
<dbReference type="CDD" id="cd07039">
    <property type="entry name" value="TPP_PYR_POX"/>
    <property type="match status" value="1"/>
</dbReference>
<evidence type="ECO:0000313" key="7">
    <source>
        <dbReference type="EMBL" id="UQS84362.1"/>
    </source>
</evidence>
<dbReference type="InterPro" id="IPR047210">
    <property type="entry name" value="TPP_PYR_POXB-like"/>
</dbReference>
<dbReference type="InterPro" id="IPR000399">
    <property type="entry name" value="TPP-bd_CS"/>
</dbReference>
<keyword evidence="2 3" id="KW-0786">Thiamine pyrophosphate</keyword>
<feature type="domain" description="Thiamine pyrophosphate enzyme TPP-binding" evidence="5">
    <location>
        <begin position="382"/>
        <end position="527"/>
    </location>
</feature>
<evidence type="ECO:0000259" key="5">
    <source>
        <dbReference type="Pfam" id="PF02775"/>
    </source>
</evidence>
<protein>
    <submittedName>
        <fullName evidence="7">Pyruvate oxidase</fullName>
        <ecNumber evidence="7">1.2.3.3</ecNumber>
    </submittedName>
</protein>
<dbReference type="InterPro" id="IPR047211">
    <property type="entry name" value="POXB-like"/>
</dbReference>
<dbReference type="EC" id="1.2.3.3" evidence="7"/>
<dbReference type="Gene3D" id="3.40.50.1220">
    <property type="entry name" value="TPP-binding domain"/>
    <property type="match status" value="1"/>
</dbReference>
<dbReference type="SUPFAM" id="SSF52467">
    <property type="entry name" value="DHS-like NAD/FAD-binding domain"/>
    <property type="match status" value="1"/>
</dbReference>
<dbReference type="PANTHER" id="PTHR42981:SF2">
    <property type="entry name" value="PYRUVATE DEHYDROGENASE [UBIQUINONE]"/>
    <property type="match status" value="1"/>
</dbReference>
<feature type="domain" description="Thiamine pyrophosphate enzyme central" evidence="4">
    <location>
        <begin position="194"/>
        <end position="321"/>
    </location>
</feature>
<keyword evidence="7" id="KW-0670">Pyruvate</keyword>
<dbReference type="InterPro" id="IPR029035">
    <property type="entry name" value="DHS-like_NAD/FAD-binding_dom"/>
</dbReference>
<dbReference type="InterPro" id="IPR029061">
    <property type="entry name" value="THDP-binding"/>
</dbReference>
<dbReference type="Pfam" id="PF00205">
    <property type="entry name" value="TPP_enzyme_M"/>
    <property type="match status" value="1"/>
</dbReference>
<reference evidence="7 8" key="1">
    <citation type="journal article" date="2022" name="Int. J. Syst. Evol. Microbiol.">
        <title>Apilactobacillus apisilvae sp. nov., Nicolia spurrieriana gen. nov. sp. nov., Bombilactobacillus folatiphilus sp. nov. and Bombilactobacillus thymidiniphilus sp. nov., four new lactic acid bacterial isolates from stingless bees Tetragonula carbonaria and Austroplebeia australis.</title>
        <authorList>
            <person name="Oliphant S.A."/>
            <person name="Watson-Haigh N.S."/>
            <person name="Sumby K.M."/>
            <person name="Gardner J."/>
            <person name="Groom S."/>
            <person name="Jiranek V."/>
        </authorList>
    </citation>
    <scope>NUCLEOTIDE SEQUENCE [LARGE SCALE GENOMIC DNA]</scope>
    <source>
        <strain evidence="7 8">SG4_A1</strain>
    </source>
</reference>
<evidence type="ECO:0000256" key="1">
    <source>
        <dbReference type="ARBA" id="ARBA00007812"/>
    </source>
</evidence>
<dbReference type="Pfam" id="PF02775">
    <property type="entry name" value="TPP_enzyme_C"/>
    <property type="match status" value="1"/>
</dbReference>
<evidence type="ECO:0000259" key="6">
    <source>
        <dbReference type="Pfam" id="PF02776"/>
    </source>
</evidence>
<dbReference type="InterPro" id="IPR012000">
    <property type="entry name" value="Thiamin_PyroP_enz_cen_dom"/>
</dbReference>
<evidence type="ECO:0000259" key="4">
    <source>
        <dbReference type="Pfam" id="PF00205"/>
    </source>
</evidence>
<dbReference type="PANTHER" id="PTHR42981">
    <property type="entry name" value="PYRUVATE DEHYDROGENASE [UBIQUINONE]"/>
    <property type="match status" value="1"/>
</dbReference>
<accession>A0ABY4PFG7</accession>
<evidence type="ECO:0000313" key="8">
    <source>
        <dbReference type="Proteomes" id="UP000831947"/>
    </source>
</evidence>
<dbReference type="PROSITE" id="PS00187">
    <property type="entry name" value="TPP_ENZYMES"/>
    <property type="match status" value="1"/>
</dbReference>
<comment type="similarity">
    <text evidence="1 3">Belongs to the TPP enzyme family.</text>
</comment>
<name>A0ABY4PFG7_9LACO</name>
<dbReference type="Gene3D" id="3.40.50.970">
    <property type="match status" value="2"/>
</dbReference>
<organism evidence="7 8">
    <name type="scientific">Bombilactobacillus thymidiniphilus</name>
    <dbReference type="NCBI Taxonomy" id="2923363"/>
    <lineage>
        <taxon>Bacteria</taxon>
        <taxon>Bacillati</taxon>
        <taxon>Bacillota</taxon>
        <taxon>Bacilli</taxon>
        <taxon>Lactobacillales</taxon>
        <taxon>Lactobacillaceae</taxon>
        <taxon>Bombilactobacillus</taxon>
    </lineage>
</organism>
<dbReference type="EMBL" id="CP093365">
    <property type="protein sequence ID" value="UQS84362.1"/>
    <property type="molecule type" value="Genomic_DNA"/>
</dbReference>
<keyword evidence="7" id="KW-0560">Oxidoreductase</keyword>
<dbReference type="InterPro" id="IPR012001">
    <property type="entry name" value="Thiamin_PyroP_enz_TPP-bd_dom"/>
</dbReference>
<dbReference type="InterPro" id="IPR011766">
    <property type="entry name" value="TPP_enzyme_TPP-bd"/>
</dbReference>
<dbReference type="GO" id="GO:0047112">
    <property type="term" value="F:pyruvate oxidase activity"/>
    <property type="evidence" value="ECO:0007669"/>
    <property type="project" value="UniProtKB-EC"/>
</dbReference>